<dbReference type="EMBL" id="CP120682">
    <property type="protein sequence ID" value="WKN34739.1"/>
    <property type="molecule type" value="Genomic_DNA"/>
</dbReference>
<dbReference type="InterPro" id="IPR011322">
    <property type="entry name" value="N-reg_PII-like_a/b"/>
</dbReference>
<accession>A0AA49GP92</accession>
<evidence type="ECO:0000256" key="2">
    <source>
        <dbReference type="RuleBase" id="RU003936"/>
    </source>
</evidence>
<reference evidence="3" key="1">
    <citation type="journal article" date="2023" name="Comput. Struct. Biotechnol. J.">
        <title>Discovery of a novel marine Bacteroidetes with a rich repertoire of carbohydrate-active enzymes.</title>
        <authorList>
            <person name="Chen B."/>
            <person name="Liu G."/>
            <person name="Chen Q."/>
            <person name="Wang H."/>
            <person name="Liu L."/>
            <person name="Tang K."/>
        </authorList>
    </citation>
    <scope>NUCLEOTIDE SEQUENCE</scope>
    <source>
        <strain evidence="3">TK19036</strain>
    </source>
</reference>
<dbReference type="SUPFAM" id="SSF54913">
    <property type="entry name" value="GlnB-like"/>
    <property type="match status" value="1"/>
</dbReference>
<feature type="modified residue" description="O-UMP-tyrosine" evidence="1">
    <location>
        <position position="50"/>
    </location>
</feature>
<organism evidence="3">
    <name type="scientific">Roseihalotalea indica</name>
    <dbReference type="NCBI Taxonomy" id="2867963"/>
    <lineage>
        <taxon>Bacteria</taxon>
        <taxon>Pseudomonadati</taxon>
        <taxon>Bacteroidota</taxon>
        <taxon>Cytophagia</taxon>
        <taxon>Cytophagales</taxon>
        <taxon>Catalimonadaceae</taxon>
        <taxon>Roseihalotalea</taxon>
    </lineage>
</organism>
<dbReference type="InterPro" id="IPR017918">
    <property type="entry name" value="N-reg_PII_CS"/>
</dbReference>
<dbReference type="GO" id="GO:0005524">
    <property type="term" value="F:ATP binding"/>
    <property type="evidence" value="ECO:0007669"/>
    <property type="project" value="TreeGrafter"/>
</dbReference>
<dbReference type="GO" id="GO:0030234">
    <property type="term" value="F:enzyme regulator activity"/>
    <property type="evidence" value="ECO:0007669"/>
    <property type="project" value="InterPro"/>
</dbReference>
<dbReference type="PRINTS" id="PR00340">
    <property type="entry name" value="PIIGLNB"/>
</dbReference>
<name>A0AA49GP92_9BACT</name>
<dbReference type="GO" id="GO:0005829">
    <property type="term" value="C:cytosol"/>
    <property type="evidence" value="ECO:0007669"/>
    <property type="project" value="TreeGrafter"/>
</dbReference>
<gene>
    <name evidence="3" type="ORF">K4G66_20400</name>
</gene>
<comment type="similarity">
    <text evidence="2">Belongs to the P(II) protein family.</text>
</comment>
<dbReference type="Gene3D" id="3.30.70.120">
    <property type="match status" value="1"/>
</dbReference>
<dbReference type="InterPro" id="IPR015867">
    <property type="entry name" value="N-reg_PII/ATP_PRibTrfase_C"/>
</dbReference>
<dbReference type="InterPro" id="IPR002187">
    <property type="entry name" value="N-reg_PII"/>
</dbReference>
<protein>
    <submittedName>
        <fullName evidence="3">P-II family nitrogen regulator</fullName>
    </submittedName>
</protein>
<dbReference type="GO" id="GO:0006808">
    <property type="term" value="P:regulation of nitrogen utilization"/>
    <property type="evidence" value="ECO:0007669"/>
    <property type="project" value="InterPro"/>
</dbReference>
<dbReference type="Pfam" id="PF00543">
    <property type="entry name" value="P-II"/>
    <property type="match status" value="1"/>
</dbReference>
<dbReference type="PANTHER" id="PTHR30115:SF11">
    <property type="entry name" value="NITROGEN REGULATORY PROTEIN P-II HOMOLOG"/>
    <property type="match status" value="1"/>
</dbReference>
<evidence type="ECO:0000256" key="1">
    <source>
        <dbReference type="PIRSR" id="PIRSR602187-50"/>
    </source>
</evidence>
<sequence length="112" mass="12579">MKKVEAIIRTSKFEKVVEALADAGVTFLSFYDVKGHGLEKEYRTYRGTTYDVGYIPRTKLEIIVSDDFAQQTIDTILKIANTGKVGDGKIFVTTLDDVYRIRTGEQGHDAIN</sequence>
<reference evidence="3" key="2">
    <citation type="journal article" date="2024" name="Antonie Van Leeuwenhoek">
        <title>Roseihalotalea indica gen. nov., sp. nov., a halophilic Bacteroidetes from mesopelagic Southwest Indian Ocean with higher carbohydrate metabolic potential.</title>
        <authorList>
            <person name="Chen B."/>
            <person name="Zhang M."/>
            <person name="Lin D."/>
            <person name="Ye J."/>
            <person name="Tang K."/>
        </authorList>
    </citation>
    <scope>NUCLEOTIDE SEQUENCE</scope>
    <source>
        <strain evidence="3">TK19036</strain>
    </source>
</reference>
<dbReference type="PROSITE" id="PS00638">
    <property type="entry name" value="PII_GLNB_CTER"/>
    <property type="match status" value="1"/>
</dbReference>
<proteinExistence type="inferred from homology"/>
<keyword evidence="1" id="KW-0597">Phosphoprotein</keyword>
<dbReference type="PROSITE" id="PS51343">
    <property type="entry name" value="PII_GLNB_DOM"/>
    <property type="match status" value="1"/>
</dbReference>
<evidence type="ECO:0000313" key="3">
    <source>
        <dbReference type="EMBL" id="WKN34739.1"/>
    </source>
</evidence>
<dbReference type="SMART" id="SM00938">
    <property type="entry name" value="P-II"/>
    <property type="match status" value="1"/>
</dbReference>
<dbReference type="AlphaFoldDB" id="A0AA49GP92"/>
<dbReference type="PANTHER" id="PTHR30115">
    <property type="entry name" value="NITROGEN REGULATORY PROTEIN P-II"/>
    <property type="match status" value="1"/>
</dbReference>